<sequence>RRPHETVQSYDVGTFVQSVRSDLYEQSYPDCTASSFQIEGTEISSDEKHFIDLSEQTLTQMRQITTGTD</sequence>
<reference evidence="1" key="1">
    <citation type="submission" date="2014-12" db="EMBL/GenBank/DDBJ databases">
        <title>Insight into the proteome of Arion vulgaris.</title>
        <authorList>
            <person name="Aradska J."/>
            <person name="Bulat T."/>
            <person name="Smidak R."/>
            <person name="Sarate P."/>
            <person name="Gangsoo J."/>
            <person name="Sialana F."/>
            <person name="Bilban M."/>
            <person name="Lubec G."/>
        </authorList>
    </citation>
    <scope>NUCLEOTIDE SEQUENCE</scope>
    <source>
        <tissue evidence="1">Skin</tissue>
    </source>
</reference>
<dbReference type="EMBL" id="HACG01004328">
    <property type="protein sequence ID" value="CEK51193.1"/>
    <property type="molecule type" value="Transcribed_RNA"/>
</dbReference>
<feature type="non-terminal residue" evidence="1">
    <location>
        <position position="69"/>
    </location>
</feature>
<evidence type="ECO:0000313" key="1">
    <source>
        <dbReference type="EMBL" id="CEK51193.1"/>
    </source>
</evidence>
<organism evidence="1">
    <name type="scientific">Arion vulgaris</name>
    <dbReference type="NCBI Taxonomy" id="1028688"/>
    <lineage>
        <taxon>Eukaryota</taxon>
        <taxon>Metazoa</taxon>
        <taxon>Spiralia</taxon>
        <taxon>Lophotrochozoa</taxon>
        <taxon>Mollusca</taxon>
        <taxon>Gastropoda</taxon>
        <taxon>Heterobranchia</taxon>
        <taxon>Euthyneura</taxon>
        <taxon>Panpulmonata</taxon>
        <taxon>Eupulmonata</taxon>
        <taxon>Stylommatophora</taxon>
        <taxon>Helicina</taxon>
        <taxon>Arionoidea</taxon>
        <taxon>Arionidae</taxon>
        <taxon>Arion</taxon>
    </lineage>
</organism>
<proteinExistence type="predicted"/>
<accession>A0A0B6Y518</accession>
<feature type="non-terminal residue" evidence="1">
    <location>
        <position position="1"/>
    </location>
</feature>
<gene>
    <name evidence="1" type="primary">ORF12770</name>
</gene>
<name>A0A0B6Y518_9EUPU</name>
<dbReference type="AlphaFoldDB" id="A0A0B6Y518"/>
<protein>
    <submittedName>
        <fullName evidence="1">Uncharacterized protein</fullName>
    </submittedName>
</protein>